<feature type="compositionally biased region" description="Basic and acidic residues" evidence="1">
    <location>
        <begin position="785"/>
        <end position="800"/>
    </location>
</feature>
<sequence length="857" mass="96309">MESAEREREQQRQRRAHLKGRVVFVPEMAELSDGSEDKGSDWEEGERGGRSTRHRAKSSCLTQLSNYGSPGSRSDSQLPLSISALWTTHKKATRACWDEEWRRSTVGRQLFAASPITSRSAKYYNGLSRRQATLLCRLRTGPSSLNAHRAIFDSTRDPLCVCGEEEDREHILIACPLYHNACQLLFRHLRPRKPPTTSQLLGNPSYREPVLDFLDRTELLSLSLSLSLSLPHLLPLLAPLYGASIAHGHLPRSWRDASCVVLRKPKKPNYCDPKAYRLIAFERCIAKSLKRIFAARLSHLAESRGMLPPSHFGSRKRQSAEDPIVCVVDEIKVSGSPLSPILFLAYNAPLLKSCATSTSCGFELIDDVNILAWGRMIDDAVSAMNRIMPKLQEWSDSHSSAFKPTKTEATIFLPSARELPDNPPPIILRGLKISYTSTLTKLGTKLDSRLLFHDYITASLPLTTAISLLTRSKAGLVLKWACQLVIACVWPRLSWSAAARYDPAKRKDKTKELVRVQKTAVMAVTGGFRSAAGEALDIVAGHLPIHLQLQNRLFHLALRTLTAPPTHPLHARTIAARRCPLHAPHRTPLDLALVNPFLEPNLAVETIHPDPIPPCHLSQRPRLASRKDGDNAGFPATTSALWTAHKRAVCERWDTEWAFSSLPRPLANVVKVASTAHKYHDNLSQQQATLLCRLRTDASSLNAHRARFDSTRSDKCECGEAETWKNLLMSCPLYKQAQHAFYRHIRLRQTPTVGLLFGNVDFHLPLLDFIVLTCRFTRLPDPASDEQREKDKKDRTERNRSTTRPAYTPPPLSPSRPKMVKNTIGHGSPLSPILFLFYNTPLLMETRHHYILKCLLY</sequence>
<feature type="region of interest" description="Disordered" evidence="1">
    <location>
        <begin position="1"/>
        <end position="76"/>
    </location>
</feature>
<dbReference type="EMBL" id="CWKI01000001">
    <property type="protein sequence ID" value="CTR04566.1"/>
    <property type="molecule type" value="Genomic_DNA"/>
</dbReference>
<accession>A0A0K3CBP6</accession>
<feature type="region of interest" description="Disordered" evidence="1">
    <location>
        <begin position="782"/>
        <end position="821"/>
    </location>
</feature>
<keyword evidence="3" id="KW-1185">Reference proteome</keyword>
<feature type="compositionally biased region" description="Basic and acidic residues" evidence="1">
    <location>
        <begin position="35"/>
        <end position="49"/>
    </location>
</feature>
<dbReference type="Proteomes" id="UP000199069">
    <property type="component" value="Unassembled WGS sequence"/>
</dbReference>
<feature type="compositionally biased region" description="Basic and acidic residues" evidence="1">
    <location>
        <begin position="1"/>
        <end position="12"/>
    </location>
</feature>
<feature type="compositionally biased region" description="Polar residues" evidence="1">
    <location>
        <begin position="59"/>
        <end position="76"/>
    </location>
</feature>
<gene>
    <name evidence="2" type="primary">FGENESH: predicted gene_1.427</name>
    <name evidence="2" type="ORF">BN2166_0004270</name>
</gene>
<dbReference type="STRING" id="5286.A0A0K3CBP6"/>
<evidence type="ECO:0000256" key="1">
    <source>
        <dbReference type="SAM" id="MobiDB-lite"/>
    </source>
</evidence>
<protein>
    <submittedName>
        <fullName evidence="2">FGENESH: predicted gene_1.427 protein</fullName>
    </submittedName>
</protein>
<dbReference type="AlphaFoldDB" id="A0A0K3CBP6"/>
<proteinExistence type="predicted"/>
<dbReference type="PANTHER" id="PTHR33481">
    <property type="entry name" value="REVERSE TRANSCRIPTASE"/>
    <property type="match status" value="1"/>
</dbReference>
<evidence type="ECO:0000313" key="2">
    <source>
        <dbReference type="EMBL" id="CTR04566.1"/>
    </source>
</evidence>
<dbReference type="PANTHER" id="PTHR33481:SF1">
    <property type="entry name" value="ENDONUCLEASE_EXONUCLEASE_PHOSPHATASE DOMAIN-CONTAINING PROTEIN-RELATED"/>
    <property type="match status" value="1"/>
</dbReference>
<evidence type="ECO:0000313" key="3">
    <source>
        <dbReference type="Proteomes" id="UP000199069"/>
    </source>
</evidence>
<name>A0A0K3CBP6_RHOTO</name>
<reference evidence="2 3" key="1">
    <citation type="submission" date="2015-07" db="EMBL/GenBank/DDBJ databases">
        <authorList>
            <person name="Cajimat M.N.B."/>
            <person name="Milazzo M.L."/>
            <person name="Fulhorst C.F."/>
        </authorList>
    </citation>
    <scope>NUCLEOTIDE SEQUENCE [LARGE SCALE GENOMIC DNA]</scope>
    <source>
        <strain evidence="2">Single colony</strain>
    </source>
</reference>
<organism evidence="2 3">
    <name type="scientific">Rhodotorula toruloides</name>
    <name type="common">Yeast</name>
    <name type="synonym">Rhodosporidium toruloides</name>
    <dbReference type="NCBI Taxonomy" id="5286"/>
    <lineage>
        <taxon>Eukaryota</taxon>
        <taxon>Fungi</taxon>
        <taxon>Dikarya</taxon>
        <taxon>Basidiomycota</taxon>
        <taxon>Pucciniomycotina</taxon>
        <taxon>Microbotryomycetes</taxon>
        <taxon>Sporidiobolales</taxon>
        <taxon>Sporidiobolaceae</taxon>
        <taxon>Rhodotorula</taxon>
    </lineage>
</organism>